<feature type="region of interest" description="Disordered" evidence="2">
    <location>
        <begin position="96"/>
        <end position="181"/>
    </location>
</feature>
<dbReference type="InterPro" id="IPR032640">
    <property type="entry name" value="AMPK1_CBM"/>
</dbReference>
<dbReference type="InterPro" id="IPR014756">
    <property type="entry name" value="Ig_E-set"/>
</dbReference>
<evidence type="ECO:0000256" key="1">
    <source>
        <dbReference type="ARBA" id="ARBA00010926"/>
    </source>
</evidence>
<evidence type="ECO:0000259" key="3">
    <source>
        <dbReference type="Pfam" id="PF16561"/>
    </source>
</evidence>
<dbReference type="InterPro" id="IPR050827">
    <property type="entry name" value="CRP1_MDG1_kinase"/>
</dbReference>
<dbReference type="GO" id="GO:0031588">
    <property type="term" value="C:nucleotide-activated protein kinase complex"/>
    <property type="evidence" value="ECO:0007669"/>
    <property type="project" value="TreeGrafter"/>
</dbReference>
<name>A0A9P8A6A4_MORAP</name>
<dbReference type="GO" id="GO:0005634">
    <property type="term" value="C:nucleus"/>
    <property type="evidence" value="ECO:0007669"/>
    <property type="project" value="TreeGrafter"/>
</dbReference>
<evidence type="ECO:0000256" key="2">
    <source>
        <dbReference type="SAM" id="MobiDB-lite"/>
    </source>
</evidence>
<comment type="similarity">
    <text evidence="1">Belongs to the 5'-AMP-activated protein kinase beta subunit family.</text>
</comment>
<dbReference type="GO" id="GO:0005737">
    <property type="term" value="C:cytoplasm"/>
    <property type="evidence" value="ECO:0007669"/>
    <property type="project" value="TreeGrafter"/>
</dbReference>
<dbReference type="AlphaFoldDB" id="A0A9P8A6A4"/>
<gene>
    <name evidence="4" type="ORF">KVV02_001347</name>
</gene>
<dbReference type="Pfam" id="PF16561">
    <property type="entry name" value="AMPK1_CBM"/>
    <property type="match status" value="1"/>
</dbReference>
<dbReference type="InterPro" id="IPR013783">
    <property type="entry name" value="Ig-like_fold"/>
</dbReference>
<evidence type="ECO:0000313" key="5">
    <source>
        <dbReference type="Proteomes" id="UP000717515"/>
    </source>
</evidence>
<comment type="caution">
    <text evidence="4">The sequence shown here is derived from an EMBL/GenBank/DDBJ whole genome shotgun (WGS) entry which is preliminary data.</text>
</comment>
<feature type="compositionally biased region" description="Low complexity" evidence="2">
    <location>
        <begin position="170"/>
        <end position="180"/>
    </location>
</feature>
<feature type="compositionally biased region" description="Low complexity" evidence="2">
    <location>
        <begin position="105"/>
        <end position="116"/>
    </location>
</feature>
<dbReference type="Proteomes" id="UP000717515">
    <property type="component" value="Unassembled WGS sequence"/>
</dbReference>
<accession>A0A9P8A6A4</accession>
<feature type="domain" description="AMP-activated protein kinase glycogen-binding" evidence="3">
    <location>
        <begin position="517"/>
        <end position="596"/>
    </location>
</feature>
<dbReference type="CDD" id="cd02859">
    <property type="entry name" value="E_set_AMPKbeta_like_N"/>
    <property type="match status" value="1"/>
</dbReference>
<evidence type="ECO:0000313" key="4">
    <source>
        <dbReference type="EMBL" id="KAG9323506.1"/>
    </source>
</evidence>
<dbReference type="PANTHER" id="PTHR10343">
    <property type="entry name" value="5'-AMP-ACTIVATED PROTEIN KINASE , BETA SUBUNIT"/>
    <property type="match status" value="1"/>
</dbReference>
<protein>
    <recommendedName>
        <fullName evidence="3">AMP-activated protein kinase glycogen-binding domain-containing protein</fullName>
    </recommendedName>
</protein>
<reference evidence="4" key="1">
    <citation type="submission" date="2021-07" db="EMBL/GenBank/DDBJ databases">
        <title>Draft genome of Mortierella alpina, strain LL118, isolated from an aspen leaf litter sample.</title>
        <authorList>
            <person name="Yang S."/>
            <person name="Vinatzer B.A."/>
        </authorList>
    </citation>
    <scope>NUCLEOTIDE SEQUENCE</scope>
    <source>
        <strain evidence="4">LL118</strain>
    </source>
</reference>
<dbReference type="SUPFAM" id="SSF81296">
    <property type="entry name" value="E set domains"/>
    <property type="match status" value="1"/>
</dbReference>
<dbReference type="EMBL" id="JAIFTL010000098">
    <property type="protein sequence ID" value="KAG9323506.1"/>
    <property type="molecule type" value="Genomic_DNA"/>
</dbReference>
<feature type="compositionally biased region" description="Polar residues" evidence="2">
    <location>
        <begin position="118"/>
        <end position="130"/>
    </location>
</feature>
<proteinExistence type="inferred from homology"/>
<dbReference type="PANTHER" id="PTHR10343:SF84">
    <property type="entry name" value="5'-AMP-ACTIVATED PROTEIN KINASE SUBUNIT BETA-1"/>
    <property type="match status" value="1"/>
</dbReference>
<organism evidence="4 5">
    <name type="scientific">Mortierella alpina</name>
    <name type="common">Oleaginous fungus</name>
    <name type="synonym">Mortierella renispora</name>
    <dbReference type="NCBI Taxonomy" id="64518"/>
    <lineage>
        <taxon>Eukaryota</taxon>
        <taxon>Fungi</taxon>
        <taxon>Fungi incertae sedis</taxon>
        <taxon>Mucoromycota</taxon>
        <taxon>Mortierellomycotina</taxon>
        <taxon>Mortierellomycetes</taxon>
        <taxon>Mortierellales</taxon>
        <taxon>Mortierellaceae</taxon>
        <taxon>Mortierella</taxon>
    </lineage>
</organism>
<dbReference type="GO" id="GO:0019901">
    <property type="term" value="F:protein kinase binding"/>
    <property type="evidence" value="ECO:0007669"/>
    <property type="project" value="TreeGrafter"/>
</dbReference>
<sequence>MFAKPTETKPASPPSAAIASAFAGLKPTPTVGKLAGFNPTSTAAPRTTAPPVAKGAMSAIAHAKAALFERAQQANSSPTTPVMAPNRASISSITSITSVGSARDPSSPTTPVSASPFRKSSVSSIGNNFRDNGGSQGSSPTTPVSASPFRKPSIGTINGFKEPTGAPHGSSPTTPFTPTSLRKASISDMNTTWDTASAQATAATTPFTPKSLRKASISGMSNFKEPAAAVAPQASLPTATLRKLSISNDSGDAIQEIVSGPKTHSRTPSVDASTVKTRSRAPSVSVDVSALPGPSHAPSISADVGDIKVRSRSASIHLSNTSVQAPLPSVDTTSKAKPTAPAAETQVAVPELVAFDPPAEIVVLDDVLAAVSIKAMETPVMESLAPTQVQTPVEVLTPREEPSLVELPTIESSAPVDTPVHGESASPMTIVSDVADSESAGLLQPEEGPTVAAEPAVAMDMDFAPTALDILMDAELVSLIIPSKTKEEMLQSAPEEPVLSPVSTHASSHSCRSGVLPQKFHWKHGGEVVKVTGTFDDWKETVHLRKVPSTRDEFAAIVDLDRTKPIQFKFVVDGVWRCSTEFATEHDYHGNLNNVLPALSLEQCALHHH</sequence>
<dbReference type="GO" id="GO:0007165">
    <property type="term" value="P:signal transduction"/>
    <property type="evidence" value="ECO:0007669"/>
    <property type="project" value="TreeGrafter"/>
</dbReference>
<dbReference type="Gene3D" id="2.60.40.10">
    <property type="entry name" value="Immunoglobulins"/>
    <property type="match status" value="1"/>
</dbReference>